<evidence type="ECO:0000313" key="2">
    <source>
        <dbReference type="Proteomes" id="UP001055153"/>
    </source>
</evidence>
<accession>A0ABQ4SJT7</accession>
<dbReference type="EMBL" id="BPQQ01000060">
    <property type="protein sequence ID" value="GJE02755.1"/>
    <property type="molecule type" value="Genomic_DNA"/>
</dbReference>
<reference evidence="1" key="1">
    <citation type="journal article" date="2021" name="Front. Microbiol.">
        <title>Comprehensive Comparative Genomics and Phenotyping of Methylobacterium Species.</title>
        <authorList>
            <person name="Alessa O."/>
            <person name="Ogura Y."/>
            <person name="Fujitani Y."/>
            <person name="Takami H."/>
            <person name="Hayashi T."/>
            <person name="Sahin N."/>
            <person name="Tani A."/>
        </authorList>
    </citation>
    <scope>NUCLEOTIDE SEQUENCE</scope>
    <source>
        <strain evidence="1">DSM 17168</strain>
    </source>
</reference>
<name>A0ABQ4SJT7_9HYPH</name>
<keyword evidence="2" id="KW-1185">Reference proteome</keyword>
<comment type="caution">
    <text evidence="1">The sequence shown here is derived from an EMBL/GenBank/DDBJ whole genome shotgun (WGS) entry which is preliminary data.</text>
</comment>
<protein>
    <submittedName>
        <fullName evidence="1">Uncharacterized protein</fullName>
    </submittedName>
</protein>
<dbReference type="RefSeq" id="WP_238239914.1">
    <property type="nucleotide sequence ID" value="NZ_BPQQ01000060.1"/>
</dbReference>
<reference evidence="1" key="2">
    <citation type="submission" date="2021-08" db="EMBL/GenBank/DDBJ databases">
        <authorList>
            <person name="Tani A."/>
            <person name="Ola A."/>
            <person name="Ogura Y."/>
            <person name="Katsura K."/>
            <person name="Hayashi T."/>
        </authorList>
    </citation>
    <scope>NUCLEOTIDE SEQUENCE</scope>
    <source>
        <strain evidence="1">DSM 17168</strain>
    </source>
</reference>
<organism evidence="1 2">
    <name type="scientific">Methylobacterium isbiliense</name>
    <dbReference type="NCBI Taxonomy" id="315478"/>
    <lineage>
        <taxon>Bacteria</taxon>
        <taxon>Pseudomonadati</taxon>
        <taxon>Pseudomonadota</taxon>
        <taxon>Alphaproteobacteria</taxon>
        <taxon>Hyphomicrobiales</taxon>
        <taxon>Methylobacteriaceae</taxon>
        <taxon>Methylobacterium</taxon>
    </lineage>
</organism>
<evidence type="ECO:0000313" key="1">
    <source>
        <dbReference type="EMBL" id="GJE02755.1"/>
    </source>
</evidence>
<dbReference type="Proteomes" id="UP001055153">
    <property type="component" value="Unassembled WGS sequence"/>
</dbReference>
<proteinExistence type="predicted"/>
<sequence length="105" mass="10625">MSAMSPHAALPAQDLLHPLATATAAARPSGPVGRAVALVYGTCALLAVAYPQALAAWLDEFEPNPVVAVAQSGTARLVAISEGLGVAGISGQVRDLGKQLTRKPD</sequence>
<gene>
    <name evidence="1" type="ORF">GMJLKIPL_4704</name>
</gene>